<gene>
    <name evidence="1" type="ORF">PCON_02463</name>
</gene>
<evidence type="ECO:0000313" key="1">
    <source>
        <dbReference type="EMBL" id="CCX04493.1"/>
    </source>
</evidence>
<keyword evidence="2" id="KW-1185">Reference proteome</keyword>
<dbReference type="Proteomes" id="UP000018144">
    <property type="component" value="Unassembled WGS sequence"/>
</dbReference>
<organism evidence="1 2">
    <name type="scientific">Pyronema omphalodes (strain CBS 100304)</name>
    <name type="common">Pyronema confluens</name>
    <dbReference type="NCBI Taxonomy" id="1076935"/>
    <lineage>
        <taxon>Eukaryota</taxon>
        <taxon>Fungi</taxon>
        <taxon>Dikarya</taxon>
        <taxon>Ascomycota</taxon>
        <taxon>Pezizomycotina</taxon>
        <taxon>Pezizomycetes</taxon>
        <taxon>Pezizales</taxon>
        <taxon>Pyronemataceae</taxon>
        <taxon>Pyronema</taxon>
    </lineage>
</organism>
<proteinExistence type="predicted"/>
<reference evidence="1 2" key="1">
    <citation type="journal article" date="2013" name="PLoS Genet.">
        <title>The genome and development-dependent transcriptomes of Pyronema confluens: a window into fungal evolution.</title>
        <authorList>
            <person name="Traeger S."/>
            <person name="Altegoer F."/>
            <person name="Freitag M."/>
            <person name="Gabaldon T."/>
            <person name="Kempken F."/>
            <person name="Kumar A."/>
            <person name="Marcet-Houben M."/>
            <person name="Poggeler S."/>
            <person name="Stajich J.E."/>
            <person name="Nowrousian M."/>
        </authorList>
    </citation>
    <scope>NUCLEOTIDE SEQUENCE [LARGE SCALE GENOMIC DNA]</scope>
    <source>
        <strain evidence="2">CBS 100304</strain>
        <tissue evidence="1">Vegetative mycelium</tissue>
    </source>
</reference>
<protein>
    <submittedName>
        <fullName evidence="1">Uncharacterized protein</fullName>
    </submittedName>
</protein>
<accession>U4KTV8</accession>
<dbReference type="EMBL" id="HF935206">
    <property type="protein sequence ID" value="CCX04493.1"/>
    <property type="molecule type" value="Genomic_DNA"/>
</dbReference>
<sequence length="28" mass="2991">MLYRSPFGTLLIHPKGLNPSGATSMITS</sequence>
<name>U4KTV8_PYROM</name>
<evidence type="ECO:0000313" key="2">
    <source>
        <dbReference type="Proteomes" id="UP000018144"/>
    </source>
</evidence>
<dbReference type="AlphaFoldDB" id="U4KTV8"/>